<dbReference type="RefSeq" id="WP_124221105.1">
    <property type="nucleotide sequence ID" value="NZ_RKRF01000008.1"/>
</dbReference>
<dbReference type="InterPro" id="IPR000415">
    <property type="entry name" value="Nitroreductase-like"/>
</dbReference>
<organism evidence="7 8">
    <name type="scientific">Aquisalibacillus elongatus</name>
    <dbReference type="NCBI Taxonomy" id="485577"/>
    <lineage>
        <taxon>Bacteria</taxon>
        <taxon>Bacillati</taxon>
        <taxon>Bacillota</taxon>
        <taxon>Bacilli</taxon>
        <taxon>Bacillales</taxon>
        <taxon>Bacillaceae</taxon>
        <taxon>Aquisalibacillus</taxon>
    </lineage>
</organism>
<evidence type="ECO:0000256" key="1">
    <source>
        <dbReference type="ARBA" id="ARBA00008366"/>
    </source>
</evidence>
<keyword evidence="5" id="KW-0521">NADP</keyword>
<evidence type="ECO:0000256" key="5">
    <source>
        <dbReference type="PIRNR" id="PIRNR005426"/>
    </source>
</evidence>
<protein>
    <recommendedName>
        <fullName evidence="6">Nitroreductase domain-containing protein</fullName>
    </recommendedName>
</protein>
<dbReference type="InterPro" id="IPR029479">
    <property type="entry name" value="Nitroreductase"/>
</dbReference>
<dbReference type="OrthoDB" id="9775805at2"/>
<dbReference type="GO" id="GO:0016491">
    <property type="term" value="F:oxidoreductase activity"/>
    <property type="evidence" value="ECO:0007669"/>
    <property type="project" value="UniProtKB-UniRule"/>
</dbReference>
<accession>A0A3N5BBD6</accession>
<dbReference type="Gene3D" id="3.40.109.10">
    <property type="entry name" value="NADH Oxidase"/>
    <property type="match status" value="1"/>
</dbReference>
<dbReference type="CDD" id="cd02146">
    <property type="entry name" value="NfsA-like"/>
    <property type="match status" value="1"/>
</dbReference>
<evidence type="ECO:0000259" key="6">
    <source>
        <dbReference type="Pfam" id="PF00881"/>
    </source>
</evidence>
<evidence type="ECO:0000256" key="4">
    <source>
        <dbReference type="ARBA" id="ARBA00023002"/>
    </source>
</evidence>
<dbReference type="NCBIfam" id="NF008033">
    <property type="entry name" value="PRK10765.1"/>
    <property type="match status" value="1"/>
</dbReference>
<dbReference type="InterPro" id="IPR016446">
    <property type="entry name" value="Flavin_OxRdtase_Frp"/>
</dbReference>
<dbReference type="PANTHER" id="PTHR43425">
    <property type="entry name" value="OXYGEN-INSENSITIVE NADPH NITROREDUCTASE"/>
    <property type="match status" value="1"/>
</dbReference>
<dbReference type="SUPFAM" id="SSF55469">
    <property type="entry name" value="FMN-dependent nitroreductase-like"/>
    <property type="match status" value="1"/>
</dbReference>
<dbReference type="PANTHER" id="PTHR43425:SF3">
    <property type="entry name" value="NADPH-DEPENDENT OXIDOREDUCTASE"/>
    <property type="match status" value="1"/>
</dbReference>
<keyword evidence="3 5" id="KW-0288">FMN</keyword>
<sequence length="245" mass="28027">MNDTMDLLKRHVSIRKYKDTEIANEDLHELIDAAQHAASSNFVQAYSIVRVTDAEKREALAELSRNEQQIMSAPVVLLFCVDFKRLEYALKKNGEELDMTGLENFLVGTTDTSLFAQNFAVAAESKGYGICYIGGVRNNPEQISELVSLPDHVFPLFGMTIGVPDETQYVKPRLPVEAILHENEYDEEKYPSIIEKYDEDMAEYYQSRLTNRRVGTWSETMAKMLKAPRRLHMREFVLSKGFSLD</sequence>
<keyword evidence="4 5" id="KW-0560">Oxidoreductase</keyword>
<dbReference type="Pfam" id="PF00881">
    <property type="entry name" value="Nitroreductase"/>
    <property type="match status" value="1"/>
</dbReference>
<evidence type="ECO:0000256" key="2">
    <source>
        <dbReference type="ARBA" id="ARBA00022630"/>
    </source>
</evidence>
<evidence type="ECO:0000313" key="8">
    <source>
        <dbReference type="Proteomes" id="UP000276443"/>
    </source>
</evidence>
<evidence type="ECO:0000256" key="3">
    <source>
        <dbReference type="ARBA" id="ARBA00022643"/>
    </source>
</evidence>
<dbReference type="EMBL" id="RKRF01000008">
    <property type="protein sequence ID" value="RPF54259.1"/>
    <property type="molecule type" value="Genomic_DNA"/>
</dbReference>
<dbReference type="PIRSF" id="PIRSF005426">
    <property type="entry name" value="Frp"/>
    <property type="match status" value="1"/>
</dbReference>
<feature type="domain" description="Nitroreductase" evidence="6">
    <location>
        <begin position="9"/>
        <end position="162"/>
    </location>
</feature>
<dbReference type="AlphaFoldDB" id="A0A3N5BBD6"/>
<comment type="caution">
    <text evidence="7">The sequence shown here is derived from an EMBL/GenBank/DDBJ whole genome shotgun (WGS) entry which is preliminary data.</text>
</comment>
<comment type="similarity">
    <text evidence="1 5">Belongs to the flavin oxidoreductase frp family.</text>
</comment>
<dbReference type="Proteomes" id="UP000276443">
    <property type="component" value="Unassembled WGS sequence"/>
</dbReference>
<name>A0A3N5BBD6_9BACI</name>
<keyword evidence="8" id="KW-1185">Reference proteome</keyword>
<evidence type="ECO:0000313" key="7">
    <source>
        <dbReference type="EMBL" id="RPF54259.1"/>
    </source>
</evidence>
<proteinExistence type="inferred from homology"/>
<reference evidence="7 8" key="1">
    <citation type="submission" date="2018-11" db="EMBL/GenBank/DDBJ databases">
        <title>Genomic Encyclopedia of Type Strains, Phase IV (KMG-IV): sequencing the most valuable type-strain genomes for metagenomic binning, comparative biology and taxonomic classification.</title>
        <authorList>
            <person name="Goeker M."/>
        </authorList>
    </citation>
    <scope>NUCLEOTIDE SEQUENCE [LARGE SCALE GENOMIC DNA]</scope>
    <source>
        <strain evidence="7 8">DSM 18090</strain>
    </source>
</reference>
<gene>
    <name evidence="7" type="ORF">EDC24_1454</name>
</gene>
<keyword evidence="2 5" id="KW-0285">Flavoprotein</keyword>